<dbReference type="EMBL" id="JAUEPS010000044">
    <property type="protein sequence ID" value="KAK0447486.1"/>
    <property type="molecule type" value="Genomic_DNA"/>
</dbReference>
<organism evidence="1 2">
    <name type="scientific">Armillaria tabescens</name>
    <name type="common">Ringless honey mushroom</name>
    <name type="synonym">Agaricus tabescens</name>
    <dbReference type="NCBI Taxonomy" id="1929756"/>
    <lineage>
        <taxon>Eukaryota</taxon>
        <taxon>Fungi</taxon>
        <taxon>Dikarya</taxon>
        <taxon>Basidiomycota</taxon>
        <taxon>Agaricomycotina</taxon>
        <taxon>Agaricomycetes</taxon>
        <taxon>Agaricomycetidae</taxon>
        <taxon>Agaricales</taxon>
        <taxon>Marasmiineae</taxon>
        <taxon>Physalacriaceae</taxon>
        <taxon>Desarmillaria</taxon>
    </lineage>
</organism>
<evidence type="ECO:0000313" key="2">
    <source>
        <dbReference type="Proteomes" id="UP001175211"/>
    </source>
</evidence>
<evidence type="ECO:0000313" key="1">
    <source>
        <dbReference type="EMBL" id="KAK0447486.1"/>
    </source>
</evidence>
<reference evidence="1" key="1">
    <citation type="submission" date="2023-06" db="EMBL/GenBank/DDBJ databases">
        <authorList>
            <consortium name="Lawrence Berkeley National Laboratory"/>
            <person name="Ahrendt S."/>
            <person name="Sahu N."/>
            <person name="Indic B."/>
            <person name="Wong-Bajracharya J."/>
            <person name="Merenyi Z."/>
            <person name="Ke H.-M."/>
            <person name="Monk M."/>
            <person name="Kocsube S."/>
            <person name="Drula E."/>
            <person name="Lipzen A."/>
            <person name="Balint B."/>
            <person name="Henrissat B."/>
            <person name="Andreopoulos B."/>
            <person name="Martin F.M."/>
            <person name="Harder C.B."/>
            <person name="Rigling D."/>
            <person name="Ford K.L."/>
            <person name="Foster G.D."/>
            <person name="Pangilinan J."/>
            <person name="Papanicolaou A."/>
            <person name="Barry K."/>
            <person name="LaButti K."/>
            <person name="Viragh M."/>
            <person name="Koriabine M."/>
            <person name="Yan M."/>
            <person name="Riley R."/>
            <person name="Champramary S."/>
            <person name="Plett K.L."/>
            <person name="Tsai I.J."/>
            <person name="Slot J."/>
            <person name="Sipos G."/>
            <person name="Plett J."/>
            <person name="Nagy L.G."/>
            <person name="Grigoriev I.V."/>
        </authorList>
    </citation>
    <scope>NUCLEOTIDE SEQUENCE</scope>
    <source>
        <strain evidence="1">CCBAS 213</strain>
    </source>
</reference>
<proteinExistence type="predicted"/>
<protein>
    <submittedName>
        <fullName evidence="1">Uncharacterized protein</fullName>
    </submittedName>
</protein>
<name>A0AA39JRC0_ARMTA</name>
<accession>A0AA39JRC0</accession>
<comment type="caution">
    <text evidence="1">The sequence shown here is derived from an EMBL/GenBank/DDBJ whole genome shotgun (WGS) entry which is preliminary data.</text>
</comment>
<sequence>MHHECIHSTHSWQNSSAHYDCMFAEADKDLLSFQSLHIACVLLFFSIQHEDIPYPCALVTWFSEVDDQPCEETGMWIVKPDMDPQGRQLMLVIHLDSILHGAHLIGVSGTTLLPVELKHTDSLNAFQYFYVNKYADHHSHEIAF</sequence>
<dbReference type="AlphaFoldDB" id="A0AA39JRC0"/>
<dbReference type="RefSeq" id="XP_060326207.1">
    <property type="nucleotide sequence ID" value="XM_060475805.1"/>
</dbReference>
<dbReference type="GeneID" id="85359353"/>
<gene>
    <name evidence="1" type="ORF">EV420DRAFT_1622436</name>
</gene>
<keyword evidence="2" id="KW-1185">Reference proteome</keyword>
<dbReference type="Proteomes" id="UP001175211">
    <property type="component" value="Unassembled WGS sequence"/>
</dbReference>